<dbReference type="GO" id="GO:0019005">
    <property type="term" value="C:SCF ubiquitin ligase complex"/>
    <property type="evidence" value="ECO:0007669"/>
    <property type="project" value="TreeGrafter"/>
</dbReference>
<evidence type="ECO:0000259" key="2">
    <source>
        <dbReference type="Pfam" id="PF25372"/>
    </source>
</evidence>
<proteinExistence type="predicted"/>
<accession>A0A9D5QC72</accession>
<dbReference type="InterPro" id="IPR057207">
    <property type="entry name" value="FBXL15_LRR"/>
</dbReference>
<dbReference type="InterPro" id="IPR001611">
    <property type="entry name" value="Leu-rich_rpt"/>
</dbReference>
<keyword evidence="1" id="KW-0732">Signal</keyword>
<dbReference type="PANTHER" id="PTHR13318">
    <property type="entry name" value="PARTNER OF PAIRED, ISOFORM B-RELATED"/>
    <property type="match status" value="1"/>
</dbReference>
<sequence length="419" mass="46049">MKIFKKSIVLSLVFVMTAACSAETLIITKDGEFQNELDVSGWKKGEYFVYLYDASGMGFYYPWQGEDEIDYKTDERTLWVNGRQVGVDLSLPDPIEVEDKEDIVTAILPGYETERVCAYPNLGAVNFIGQIEEPDENFSCFPELENLRGFFFAAGGLYEAQMAELGKCKGLVVLDMGATIMPEGAMDAIAGLPNLRELNVGSVSDKEMFTLKGHKNLQSITRHWTVVDTGWVDFLESLPEIRELAIIQAEITDEVFAYLASSNRLEALYLPYAGVYGDDFETISRMTNLQELDLTGTEITDDDVKALANLTGLKSLSIGGGGAGYVTAEGLAHLRGLGKLEYLDISSTPLTDDGLKHVSGLSGLKSLNLVSTEVTDKGLKQLKKLENLKYLDLSGTIVTDKGVASLRKALPDCNVVRMY</sequence>
<protein>
    <recommendedName>
        <fullName evidence="2">F-box/LRR-repeat protein 15-like leucin rich repeat domain-containing protein</fullName>
    </recommendedName>
</protein>
<reference evidence="3" key="1">
    <citation type="submission" date="2019-11" db="EMBL/GenBank/DDBJ databases">
        <title>Microbial mats filling the niche in hypersaline microbial mats.</title>
        <authorList>
            <person name="Wong H.L."/>
            <person name="Macleod F.I."/>
            <person name="White R.A. III"/>
            <person name="Burns B.P."/>
        </authorList>
    </citation>
    <scope>NUCLEOTIDE SEQUENCE</scope>
    <source>
        <strain evidence="3">Bin_327</strain>
    </source>
</reference>
<dbReference type="Pfam" id="PF25372">
    <property type="entry name" value="DUF7885"/>
    <property type="match status" value="1"/>
</dbReference>
<dbReference type="Proteomes" id="UP000630660">
    <property type="component" value="Unassembled WGS sequence"/>
</dbReference>
<dbReference type="Gene3D" id="3.80.10.10">
    <property type="entry name" value="Ribonuclease Inhibitor"/>
    <property type="match status" value="2"/>
</dbReference>
<feature type="signal peptide" evidence="1">
    <location>
        <begin position="1"/>
        <end position="21"/>
    </location>
</feature>
<feature type="domain" description="F-box/LRR-repeat protein 15-like leucin rich repeat" evidence="2">
    <location>
        <begin position="324"/>
        <end position="406"/>
    </location>
</feature>
<dbReference type="EMBL" id="WJKJ01000023">
    <property type="protein sequence ID" value="MBD3363732.1"/>
    <property type="molecule type" value="Genomic_DNA"/>
</dbReference>
<feature type="chain" id="PRO_5039457502" description="F-box/LRR-repeat protein 15-like leucin rich repeat domain-containing protein" evidence="1">
    <location>
        <begin position="22"/>
        <end position="419"/>
    </location>
</feature>
<dbReference type="InterPro" id="IPR006553">
    <property type="entry name" value="Leu-rich_rpt_Cys-con_subtyp"/>
</dbReference>
<dbReference type="SUPFAM" id="SSF52047">
    <property type="entry name" value="RNI-like"/>
    <property type="match status" value="1"/>
</dbReference>
<dbReference type="Pfam" id="PF13516">
    <property type="entry name" value="LRR_6"/>
    <property type="match status" value="1"/>
</dbReference>
<dbReference type="SMART" id="SM00367">
    <property type="entry name" value="LRR_CC"/>
    <property type="match status" value="4"/>
</dbReference>
<dbReference type="InterPro" id="IPR032675">
    <property type="entry name" value="LRR_dom_sf"/>
</dbReference>
<dbReference type="PANTHER" id="PTHR13318:SF156">
    <property type="entry name" value="F-BOX_LRR-LIKE PROTEIN"/>
    <property type="match status" value="1"/>
</dbReference>
<evidence type="ECO:0000256" key="1">
    <source>
        <dbReference type="SAM" id="SignalP"/>
    </source>
</evidence>
<gene>
    <name evidence="3" type="ORF">GF359_00800</name>
</gene>
<evidence type="ECO:0000313" key="4">
    <source>
        <dbReference type="Proteomes" id="UP000630660"/>
    </source>
</evidence>
<dbReference type="SMART" id="SM00368">
    <property type="entry name" value="LRR_RI"/>
    <property type="match status" value="3"/>
</dbReference>
<dbReference type="PROSITE" id="PS51257">
    <property type="entry name" value="PROKAR_LIPOPROTEIN"/>
    <property type="match status" value="1"/>
</dbReference>
<name>A0A9D5QC72_UNCW3</name>
<organism evidence="3 4">
    <name type="scientific">candidate division WOR-3 bacterium</name>
    <dbReference type="NCBI Taxonomy" id="2052148"/>
    <lineage>
        <taxon>Bacteria</taxon>
        <taxon>Bacteria division WOR-3</taxon>
    </lineage>
</organism>
<dbReference type="GO" id="GO:0031146">
    <property type="term" value="P:SCF-dependent proteasomal ubiquitin-dependent protein catabolic process"/>
    <property type="evidence" value="ECO:0007669"/>
    <property type="project" value="TreeGrafter"/>
</dbReference>
<dbReference type="AlphaFoldDB" id="A0A9D5QC72"/>
<comment type="caution">
    <text evidence="3">The sequence shown here is derived from an EMBL/GenBank/DDBJ whole genome shotgun (WGS) entry which is preliminary data.</text>
</comment>
<evidence type="ECO:0000313" key="3">
    <source>
        <dbReference type="EMBL" id="MBD3363732.1"/>
    </source>
</evidence>